<proteinExistence type="inferred from homology"/>
<keyword evidence="4" id="KW-0805">Transcription regulation</keyword>
<keyword evidence="13" id="KW-1185">Reference proteome</keyword>
<evidence type="ECO:0000256" key="8">
    <source>
        <dbReference type="ARBA" id="ARBA00025687"/>
    </source>
</evidence>
<feature type="coiled-coil region" evidence="10">
    <location>
        <begin position="182"/>
        <end position="209"/>
    </location>
</feature>
<dbReference type="Proteomes" id="UP000242188">
    <property type="component" value="Unassembled WGS sequence"/>
</dbReference>
<feature type="compositionally biased region" description="Low complexity" evidence="11">
    <location>
        <begin position="7"/>
        <end position="21"/>
    </location>
</feature>
<gene>
    <name evidence="12" type="ORF">KP79_PYT23683</name>
</gene>
<keyword evidence="5" id="KW-0010">Activator</keyword>
<dbReference type="GO" id="GO:0045893">
    <property type="term" value="P:positive regulation of DNA-templated transcription"/>
    <property type="evidence" value="ECO:0007669"/>
    <property type="project" value="TreeGrafter"/>
</dbReference>
<evidence type="ECO:0000256" key="9">
    <source>
        <dbReference type="ARBA" id="ARBA00031981"/>
    </source>
</evidence>
<dbReference type="PANTHER" id="PTHR31705">
    <property type="entry name" value="MEDIATOR OF RNA POLYMERASE II TRANSCRIPTION SUBUNIT 30"/>
    <property type="match status" value="1"/>
</dbReference>
<evidence type="ECO:0000256" key="10">
    <source>
        <dbReference type="SAM" id="Coils"/>
    </source>
</evidence>
<keyword evidence="10" id="KW-0175">Coiled coil</keyword>
<dbReference type="STRING" id="6573.A0A210PQR5"/>
<keyword evidence="7" id="KW-0539">Nucleus</keyword>
<dbReference type="AlphaFoldDB" id="A0A210PQR5"/>
<dbReference type="PANTHER" id="PTHR31705:SF4">
    <property type="entry name" value="MEDIATOR OF RNA POLYMERASE II TRANSCRIPTION SUBUNIT 30"/>
    <property type="match status" value="1"/>
</dbReference>
<keyword evidence="6" id="KW-0804">Transcription</keyword>
<sequence>MATPGHQYQQMMPGSQGQPGQQPAPYPGVQPGPGPGPGTQQGIIGQPPMQHPPSQMQPQMMSPSATKELNAITLCKKGQEFVQDIVAKVTEIFKQLQTKQMPLPNGVNATSATYMDKRGKLEENLQTLSMGFKKLHLFYSKVNEMSKDCENLPEEALIPIEGQPFEDRMSTSSSEVYYRYVVDENREVIEQLQAKNRELKGIIDQMRMIIWEINTMLVMRKT</sequence>
<comment type="function">
    <text evidence="8">Component of the Mediator complex, a coactivator involved in the regulated transcription of nearly all RNA polymerase II-dependent genes. Mediator functions as a bridge to convey information from gene-specific regulatory proteins to the basal RNA polymerase II transcription machinery. Mediator is recruited to promoters by direct interactions with regulatory proteins and serves as a scaffold for the assembly of a functional preinitiation complex with RNA polymerase II and the general transcription factors.</text>
</comment>
<feature type="compositionally biased region" description="Low complexity" evidence="11">
    <location>
        <begin position="38"/>
        <end position="64"/>
    </location>
</feature>
<dbReference type="GO" id="GO:0003712">
    <property type="term" value="F:transcription coregulator activity"/>
    <property type="evidence" value="ECO:0007669"/>
    <property type="project" value="TreeGrafter"/>
</dbReference>
<comment type="similarity">
    <text evidence="2">Belongs to the Mediator complex subunit 30 family.</text>
</comment>
<evidence type="ECO:0000256" key="2">
    <source>
        <dbReference type="ARBA" id="ARBA00010606"/>
    </source>
</evidence>
<dbReference type="SUPFAM" id="SSF81995">
    <property type="entry name" value="beta-sandwich domain of Sec23/24"/>
    <property type="match status" value="1"/>
</dbReference>
<evidence type="ECO:0000256" key="1">
    <source>
        <dbReference type="ARBA" id="ARBA00004123"/>
    </source>
</evidence>
<dbReference type="Pfam" id="PF11315">
    <property type="entry name" value="Med30"/>
    <property type="match status" value="1"/>
</dbReference>
<evidence type="ECO:0000256" key="3">
    <source>
        <dbReference type="ARBA" id="ARBA00019664"/>
    </source>
</evidence>
<evidence type="ECO:0000256" key="11">
    <source>
        <dbReference type="SAM" id="MobiDB-lite"/>
    </source>
</evidence>
<reference evidence="12 13" key="1">
    <citation type="journal article" date="2017" name="Nat. Ecol. Evol.">
        <title>Scallop genome provides insights into evolution of bilaterian karyotype and development.</title>
        <authorList>
            <person name="Wang S."/>
            <person name="Zhang J."/>
            <person name="Jiao W."/>
            <person name="Li J."/>
            <person name="Xun X."/>
            <person name="Sun Y."/>
            <person name="Guo X."/>
            <person name="Huan P."/>
            <person name="Dong B."/>
            <person name="Zhang L."/>
            <person name="Hu X."/>
            <person name="Sun X."/>
            <person name="Wang J."/>
            <person name="Zhao C."/>
            <person name="Wang Y."/>
            <person name="Wang D."/>
            <person name="Huang X."/>
            <person name="Wang R."/>
            <person name="Lv J."/>
            <person name="Li Y."/>
            <person name="Zhang Z."/>
            <person name="Liu B."/>
            <person name="Lu W."/>
            <person name="Hui Y."/>
            <person name="Liang J."/>
            <person name="Zhou Z."/>
            <person name="Hou R."/>
            <person name="Li X."/>
            <person name="Liu Y."/>
            <person name="Li H."/>
            <person name="Ning X."/>
            <person name="Lin Y."/>
            <person name="Zhao L."/>
            <person name="Xing Q."/>
            <person name="Dou J."/>
            <person name="Li Y."/>
            <person name="Mao J."/>
            <person name="Guo H."/>
            <person name="Dou H."/>
            <person name="Li T."/>
            <person name="Mu C."/>
            <person name="Jiang W."/>
            <person name="Fu Q."/>
            <person name="Fu X."/>
            <person name="Miao Y."/>
            <person name="Liu J."/>
            <person name="Yu Q."/>
            <person name="Li R."/>
            <person name="Liao H."/>
            <person name="Li X."/>
            <person name="Kong Y."/>
            <person name="Jiang Z."/>
            <person name="Chourrout D."/>
            <person name="Li R."/>
            <person name="Bao Z."/>
        </authorList>
    </citation>
    <scope>NUCLEOTIDE SEQUENCE [LARGE SCALE GENOMIC DNA]</scope>
    <source>
        <strain evidence="12 13">PY_sf001</strain>
    </source>
</reference>
<feature type="compositionally biased region" description="Pro residues" evidence="11">
    <location>
        <begin position="22"/>
        <end position="36"/>
    </location>
</feature>
<evidence type="ECO:0000256" key="5">
    <source>
        <dbReference type="ARBA" id="ARBA00023159"/>
    </source>
</evidence>
<organism evidence="12 13">
    <name type="scientific">Mizuhopecten yessoensis</name>
    <name type="common">Japanese scallop</name>
    <name type="synonym">Patinopecten yessoensis</name>
    <dbReference type="NCBI Taxonomy" id="6573"/>
    <lineage>
        <taxon>Eukaryota</taxon>
        <taxon>Metazoa</taxon>
        <taxon>Spiralia</taxon>
        <taxon>Lophotrochozoa</taxon>
        <taxon>Mollusca</taxon>
        <taxon>Bivalvia</taxon>
        <taxon>Autobranchia</taxon>
        <taxon>Pteriomorphia</taxon>
        <taxon>Pectinida</taxon>
        <taxon>Pectinoidea</taxon>
        <taxon>Pectinidae</taxon>
        <taxon>Mizuhopecten</taxon>
    </lineage>
</organism>
<feature type="region of interest" description="Disordered" evidence="11">
    <location>
        <begin position="1"/>
        <end position="65"/>
    </location>
</feature>
<dbReference type="GO" id="GO:0016592">
    <property type="term" value="C:mediator complex"/>
    <property type="evidence" value="ECO:0007669"/>
    <property type="project" value="TreeGrafter"/>
</dbReference>
<protein>
    <recommendedName>
        <fullName evidence="3">Mediator of RNA polymerase II transcription subunit 30</fullName>
    </recommendedName>
    <alternativeName>
        <fullName evidence="9">Mediator complex subunit 30</fullName>
    </alternativeName>
</protein>
<evidence type="ECO:0000256" key="6">
    <source>
        <dbReference type="ARBA" id="ARBA00023163"/>
    </source>
</evidence>
<evidence type="ECO:0000256" key="7">
    <source>
        <dbReference type="ARBA" id="ARBA00023242"/>
    </source>
</evidence>
<dbReference type="InterPro" id="IPR021019">
    <property type="entry name" value="Mediator_Med30_met"/>
</dbReference>
<accession>A0A210PQR5</accession>
<comment type="subcellular location">
    <subcellularLocation>
        <location evidence="1">Nucleus</location>
    </subcellularLocation>
</comment>
<comment type="caution">
    <text evidence="12">The sequence shown here is derived from an EMBL/GenBank/DDBJ whole genome shotgun (WGS) entry which is preliminary data.</text>
</comment>
<name>A0A210PQR5_MIZYE</name>
<evidence type="ECO:0000313" key="13">
    <source>
        <dbReference type="Proteomes" id="UP000242188"/>
    </source>
</evidence>
<evidence type="ECO:0000313" key="12">
    <source>
        <dbReference type="EMBL" id="OWF38849.1"/>
    </source>
</evidence>
<dbReference type="OrthoDB" id="10067025at2759"/>
<dbReference type="EMBL" id="NEDP02005553">
    <property type="protein sequence ID" value="OWF38849.1"/>
    <property type="molecule type" value="Genomic_DNA"/>
</dbReference>
<evidence type="ECO:0000256" key="4">
    <source>
        <dbReference type="ARBA" id="ARBA00023015"/>
    </source>
</evidence>